<organism evidence="1 2">
    <name type="scientific">Thiothrix unzii</name>
    <dbReference type="NCBI Taxonomy" id="111769"/>
    <lineage>
        <taxon>Bacteria</taxon>
        <taxon>Pseudomonadati</taxon>
        <taxon>Pseudomonadota</taxon>
        <taxon>Gammaproteobacteria</taxon>
        <taxon>Thiotrichales</taxon>
        <taxon>Thiotrichaceae</taxon>
        <taxon>Thiothrix</taxon>
    </lineage>
</organism>
<protein>
    <recommendedName>
        <fullName evidence="3">AbrB/MazE/SpoVT family DNA-binding domain-containing protein</fullName>
    </recommendedName>
</protein>
<evidence type="ECO:0000313" key="2">
    <source>
        <dbReference type="Proteomes" id="UP000672009"/>
    </source>
</evidence>
<dbReference type="SUPFAM" id="SSF89447">
    <property type="entry name" value="AbrB/MazE/MraZ-like"/>
    <property type="match status" value="1"/>
</dbReference>
<keyword evidence="2" id="KW-1185">Reference proteome</keyword>
<dbReference type="Gene3D" id="2.10.260.10">
    <property type="match status" value="1"/>
</dbReference>
<dbReference type="KEGG" id="tun:J9260_09830"/>
<sequence length="74" mass="8411">MLQVKLTAIGDTVGIVWPKEVLEKMNADKGDSLCFLESSEGFILTAHRRDFDEQMHAAEKVLNKYRNACRELAK</sequence>
<dbReference type="NCBIfam" id="TIGR02609">
    <property type="entry name" value="doc_partner"/>
    <property type="match status" value="1"/>
</dbReference>
<dbReference type="EMBL" id="CP072793">
    <property type="protein sequence ID" value="QTR52055.1"/>
    <property type="molecule type" value="Genomic_DNA"/>
</dbReference>
<reference evidence="1" key="1">
    <citation type="submission" date="2021-04" db="EMBL/GenBank/DDBJ databases">
        <title>Genomics, taxonomy and metabolism of representatives of sulfur bacteria of the genus Thiothrix: Thiothrix fructosivorans QT, Thiothrix unzii A1T and three new species, Thiothrix subterranea sp. nov., Thiothrix litoralis sp. nov. and 'Candidatus Thiothrix anitrata' sp. nov.</title>
        <authorList>
            <person name="Ravin N.V."/>
            <person name="Smolyakov D."/>
            <person name="Rudenko T.S."/>
            <person name="Mardanov A.V."/>
            <person name="Beletsky A.V."/>
            <person name="Markov N.D."/>
            <person name="Fomenkov A.I."/>
            <person name="Roberts R.J."/>
            <person name="Karnachuk O.V."/>
            <person name="Novikov A."/>
            <person name="Grabovich M.Y."/>
        </authorList>
    </citation>
    <scope>NUCLEOTIDE SEQUENCE</scope>
    <source>
        <strain evidence="1">A1</strain>
    </source>
</reference>
<dbReference type="AlphaFoldDB" id="A0A975IGY2"/>
<evidence type="ECO:0000313" key="1">
    <source>
        <dbReference type="EMBL" id="QTR52055.1"/>
    </source>
</evidence>
<name>A0A975IGY2_9GAMM</name>
<dbReference type="RefSeq" id="WP_210217620.1">
    <property type="nucleotide sequence ID" value="NZ_CP072793.1"/>
</dbReference>
<dbReference type="Proteomes" id="UP000672009">
    <property type="component" value="Chromosome"/>
</dbReference>
<accession>A0A975IGY2</accession>
<proteinExistence type="predicted"/>
<dbReference type="InterPro" id="IPR013432">
    <property type="entry name" value="Doc_partner"/>
</dbReference>
<gene>
    <name evidence="1" type="ORF">J9260_09830</name>
</gene>
<evidence type="ECO:0008006" key="3">
    <source>
        <dbReference type="Google" id="ProtNLM"/>
    </source>
</evidence>
<dbReference type="InterPro" id="IPR037914">
    <property type="entry name" value="SpoVT-AbrB_sf"/>
</dbReference>